<evidence type="ECO:0000313" key="3">
    <source>
        <dbReference type="EMBL" id="GII00611.1"/>
    </source>
</evidence>
<keyword evidence="2" id="KW-0472">Membrane</keyword>
<protein>
    <submittedName>
        <fullName evidence="3">Uncharacterized protein</fullName>
    </submittedName>
</protein>
<name>A0A8J3WSQ2_9ACTN</name>
<comment type="caution">
    <text evidence="3">The sequence shown here is derived from an EMBL/GenBank/DDBJ whole genome shotgun (WGS) entry which is preliminary data.</text>
</comment>
<evidence type="ECO:0000313" key="4">
    <source>
        <dbReference type="Proteomes" id="UP000634476"/>
    </source>
</evidence>
<accession>A0A8J3WSQ2</accession>
<dbReference type="Proteomes" id="UP000634476">
    <property type="component" value="Unassembled WGS sequence"/>
</dbReference>
<gene>
    <name evidence="3" type="ORF">Pta02_26190</name>
</gene>
<evidence type="ECO:0000256" key="2">
    <source>
        <dbReference type="SAM" id="Phobius"/>
    </source>
</evidence>
<keyword evidence="2" id="KW-1133">Transmembrane helix</keyword>
<feature type="region of interest" description="Disordered" evidence="1">
    <location>
        <begin position="1"/>
        <end position="61"/>
    </location>
</feature>
<reference evidence="3" key="1">
    <citation type="submission" date="2021-01" db="EMBL/GenBank/DDBJ databases">
        <title>Whole genome shotgun sequence of Planobispora takensis NBRC 109077.</title>
        <authorList>
            <person name="Komaki H."/>
            <person name="Tamura T."/>
        </authorList>
    </citation>
    <scope>NUCLEOTIDE SEQUENCE</scope>
    <source>
        <strain evidence="3">NBRC 109077</strain>
    </source>
</reference>
<evidence type="ECO:0000256" key="1">
    <source>
        <dbReference type="SAM" id="MobiDB-lite"/>
    </source>
</evidence>
<dbReference type="EMBL" id="BOOK01000016">
    <property type="protein sequence ID" value="GII00611.1"/>
    <property type="molecule type" value="Genomic_DNA"/>
</dbReference>
<dbReference type="AlphaFoldDB" id="A0A8J3WSQ2"/>
<keyword evidence="4" id="KW-1185">Reference proteome</keyword>
<sequence length="86" mass="7907">MSGGGGAAVKVRDPEPAGSAPGASGRAGAGGRGPEGPGWAGSGGHGPDSGGGPGGSGRGPHGVVIMTVRLAVVVVIMVATVIGVIW</sequence>
<keyword evidence="2" id="KW-0812">Transmembrane</keyword>
<feature type="compositionally biased region" description="Gly residues" evidence="1">
    <location>
        <begin position="25"/>
        <end position="60"/>
    </location>
</feature>
<feature type="transmembrane region" description="Helical" evidence="2">
    <location>
        <begin position="63"/>
        <end position="85"/>
    </location>
</feature>
<proteinExistence type="predicted"/>
<organism evidence="3 4">
    <name type="scientific">Planobispora takensis</name>
    <dbReference type="NCBI Taxonomy" id="1367882"/>
    <lineage>
        <taxon>Bacteria</taxon>
        <taxon>Bacillati</taxon>
        <taxon>Actinomycetota</taxon>
        <taxon>Actinomycetes</taxon>
        <taxon>Streptosporangiales</taxon>
        <taxon>Streptosporangiaceae</taxon>
        <taxon>Planobispora</taxon>
    </lineage>
</organism>